<reference evidence="2 3" key="1">
    <citation type="submission" date="2016-10" db="EMBL/GenBank/DDBJ databases">
        <authorList>
            <person name="de Groot N.N."/>
        </authorList>
    </citation>
    <scope>NUCLEOTIDE SEQUENCE [LARGE SCALE GENOMIC DNA]</scope>
    <source>
        <strain evidence="2 3">DSM 26130</strain>
    </source>
</reference>
<dbReference type="Proteomes" id="UP000198598">
    <property type="component" value="Unassembled WGS sequence"/>
</dbReference>
<dbReference type="GO" id="GO:0005615">
    <property type="term" value="C:extracellular space"/>
    <property type="evidence" value="ECO:0007669"/>
    <property type="project" value="TreeGrafter"/>
</dbReference>
<dbReference type="SMART" id="SM00554">
    <property type="entry name" value="FAS1"/>
    <property type="match status" value="2"/>
</dbReference>
<dbReference type="PANTHER" id="PTHR10900:SF77">
    <property type="entry name" value="FI19380P1"/>
    <property type="match status" value="1"/>
</dbReference>
<dbReference type="OrthoDB" id="1119934at2"/>
<accession>A0A1I1YHX0</accession>
<feature type="domain" description="FAS1" evidence="1">
    <location>
        <begin position="170"/>
        <end position="314"/>
    </location>
</feature>
<dbReference type="InterPro" id="IPR000782">
    <property type="entry name" value="FAS1_domain"/>
</dbReference>
<proteinExistence type="predicted"/>
<dbReference type="EMBL" id="FOLQ01000011">
    <property type="protein sequence ID" value="SFE19126.1"/>
    <property type="molecule type" value="Genomic_DNA"/>
</dbReference>
<protein>
    <submittedName>
        <fullName evidence="2">Uncaracterized surface protein containing fasciclin (FAS1) repeats</fullName>
    </submittedName>
</protein>
<evidence type="ECO:0000259" key="1">
    <source>
        <dbReference type="PROSITE" id="PS50213"/>
    </source>
</evidence>
<dbReference type="InterPro" id="IPR050904">
    <property type="entry name" value="Adhesion/Biosynth-related"/>
</dbReference>
<organism evidence="2 3">
    <name type="scientific">Spirosoma endophyticum</name>
    <dbReference type="NCBI Taxonomy" id="662367"/>
    <lineage>
        <taxon>Bacteria</taxon>
        <taxon>Pseudomonadati</taxon>
        <taxon>Bacteroidota</taxon>
        <taxon>Cytophagia</taxon>
        <taxon>Cytophagales</taxon>
        <taxon>Cytophagaceae</taxon>
        <taxon>Spirosoma</taxon>
    </lineage>
</organism>
<keyword evidence="3" id="KW-1185">Reference proteome</keyword>
<dbReference type="RefSeq" id="WP_093830709.1">
    <property type="nucleotide sequence ID" value="NZ_FOLQ01000011.1"/>
</dbReference>
<dbReference type="STRING" id="662367.SAMN05216167_11168"/>
<dbReference type="Gene3D" id="2.30.180.10">
    <property type="entry name" value="FAS1 domain"/>
    <property type="match status" value="2"/>
</dbReference>
<dbReference type="PANTHER" id="PTHR10900">
    <property type="entry name" value="PERIOSTIN-RELATED"/>
    <property type="match status" value="1"/>
</dbReference>
<dbReference type="InterPro" id="IPR036378">
    <property type="entry name" value="FAS1_dom_sf"/>
</dbReference>
<sequence length="316" mass="33800">MTNSFSLLLSRVSVIMLLTLISLGCKKNDDTVAMPQTITDRVQEDSQFTILKAAVVYGGVSDALKAGNLTLFAPTDSAFQASGISIPAILNMSRDQVRNLVLYHVLYGAVQSTQIPTGQKSVEMASKGIAFVTNTSNGPIYVNNAKLTRTNIAVANGYIHTINRVLTPSTGNLLMTIQSNANLTFLAAAIKRITTSNPTLVASLSNTTNNVTIFAPNDAAFKADSRYNTISAIESADAQTLSNTLLYHATSGLLFSNQLQTGTLTSLYNSNRFTLTVTSSQTTVKGNKNQTSATIKQTDLPMSNGVIHIIDQVLQP</sequence>
<feature type="domain" description="FAS1" evidence="1">
    <location>
        <begin position="35"/>
        <end position="166"/>
    </location>
</feature>
<dbReference type="Pfam" id="PF02469">
    <property type="entry name" value="Fasciclin"/>
    <property type="match status" value="2"/>
</dbReference>
<dbReference type="AlphaFoldDB" id="A0A1I1YHX0"/>
<dbReference type="PROSITE" id="PS50213">
    <property type="entry name" value="FAS1"/>
    <property type="match status" value="2"/>
</dbReference>
<gene>
    <name evidence="2" type="ORF">SAMN05216167_11168</name>
</gene>
<dbReference type="SUPFAM" id="SSF82153">
    <property type="entry name" value="FAS1 domain"/>
    <property type="match status" value="2"/>
</dbReference>
<name>A0A1I1YHX0_9BACT</name>
<evidence type="ECO:0000313" key="3">
    <source>
        <dbReference type="Proteomes" id="UP000198598"/>
    </source>
</evidence>
<evidence type="ECO:0000313" key="2">
    <source>
        <dbReference type="EMBL" id="SFE19126.1"/>
    </source>
</evidence>